<evidence type="ECO:0000259" key="2">
    <source>
        <dbReference type="Pfam" id="PF08703"/>
    </source>
</evidence>
<dbReference type="GO" id="GO:0004435">
    <property type="term" value="F:phosphatidylinositol-4,5-bisphosphate phospholipase C activity"/>
    <property type="evidence" value="ECO:0007669"/>
    <property type="project" value="InterPro"/>
</dbReference>
<protein>
    <recommendedName>
        <fullName evidence="2">Phospholipase C-beta C-terminal domain-containing protein</fullName>
    </recommendedName>
</protein>
<feature type="compositionally biased region" description="Basic and acidic residues" evidence="1">
    <location>
        <begin position="34"/>
        <end position="52"/>
    </location>
</feature>
<feature type="region of interest" description="Disordered" evidence="1">
    <location>
        <begin position="1"/>
        <end position="21"/>
    </location>
</feature>
<dbReference type="InterPro" id="IPR042531">
    <property type="entry name" value="PLC-beta_C_sf"/>
</dbReference>
<organism evidence="3 4">
    <name type="scientific">Larimichthys crocea</name>
    <name type="common">Large yellow croaker</name>
    <name type="synonym">Pseudosciaena crocea</name>
    <dbReference type="NCBI Taxonomy" id="215358"/>
    <lineage>
        <taxon>Eukaryota</taxon>
        <taxon>Metazoa</taxon>
        <taxon>Chordata</taxon>
        <taxon>Craniata</taxon>
        <taxon>Vertebrata</taxon>
        <taxon>Euteleostomi</taxon>
        <taxon>Actinopterygii</taxon>
        <taxon>Neopterygii</taxon>
        <taxon>Teleostei</taxon>
        <taxon>Neoteleostei</taxon>
        <taxon>Acanthomorphata</taxon>
        <taxon>Eupercaria</taxon>
        <taxon>Sciaenidae</taxon>
        <taxon>Larimichthys</taxon>
    </lineage>
</organism>
<reference evidence="3 4" key="1">
    <citation type="submission" date="2019-07" db="EMBL/GenBank/DDBJ databases">
        <title>Chromosome genome assembly for large yellow croaker.</title>
        <authorList>
            <person name="Xiao S."/>
        </authorList>
    </citation>
    <scope>NUCLEOTIDE SEQUENCE [LARGE SCALE GENOMIC DNA]</scope>
    <source>
        <strain evidence="3">JMULYC20181020</strain>
        <tissue evidence="3">Muscle</tissue>
    </source>
</reference>
<gene>
    <name evidence="3" type="ORF">D5F01_LYC11482</name>
</gene>
<dbReference type="Pfam" id="PF08703">
    <property type="entry name" value="PLC-beta_C"/>
    <property type="match status" value="2"/>
</dbReference>
<dbReference type="InterPro" id="IPR014815">
    <property type="entry name" value="PLC-beta_C"/>
</dbReference>
<sequence>MQVELQALWSEQNDQLRKKKEQCATERLTKLMEMATERHSSELKTLESESKENKKRLSKRASADRAKLKKAQSTEMLDETSQADGASPDFSAQQEALMKKQAATLEEIKTLTNQLNQEALKDHEQKVRSLPAEVKEAVNSCVGAHFPEMVDQAGDKKMEGVGVYGDVFLG</sequence>
<dbReference type="AlphaFoldDB" id="A0A6G0IEN1"/>
<evidence type="ECO:0000313" key="4">
    <source>
        <dbReference type="Proteomes" id="UP000424527"/>
    </source>
</evidence>
<keyword evidence="4" id="KW-1185">Reference proteome</keyword>
<feature type="domain" description="Phospholipase C-beta C-terminal" evidence="2">
    <location>
        <begin position="91"/>
        <end position="149"/>
    </location>
</feature>
<dbReference type="Proteomes" id="UP000424527">
    <property type="component" value="Unassembled WGS sequence"/>
</dbReference>
<dbReference type="SUPFAM" id="SSF69989">
    <property type="entry name" value="C-terminal domain of PLC-beta"/>
    <property type="match status" value="1"/>
</dbReference>
<feature type="region of interest" description="Disordered" evidence="1">
    <location>
        <begin position="34"/>
        <end position="89"/>
    </location>
</feature>
<comment type="caution">
    <text evidence="3">The sequence shown here is derived from an EMBL/GenBank/DDBJ whole genome shotgun (WGS) entry which is preliminary data.</text>
</comment>
<feature type="compositionally biased region" description="Polar residues" evidence="1">
    <location>
        <begin position="71"/>
        <end position="89"/>
    </location>
</feature>
<accession>A0A6G0IEN1</accession>
<evidence type="ECO:0000313" key="3">
    <source>
        <dbReference type="EMBL" id="KAE8289773.1"/>
    </source>
</evidence>
<dbReference type="Gene3D" id="1.20.1230.10">
    <property type="entry name" value="Phospholipase C beta, distal C-terminal domain"/>
    <property type="match status" value="1"/>
</dbReference>
<name>A0A6G0IEN1_LARCR</name>
<dbReference type="GO" id="GO:0005509">
    <property type="term" value="F:calcium ion binding"/>
    <property type="evidence" value="ECO:0007669"/>
    <property type="project" value="InterPro"/>
</dbReference>
<dbReference type="EMBL" id="REGW02000011">
    <property type="protein sequence ID" value="KAE8289773.1"/>
    <property type="molecule type" value="Genomic_DNA"/>
</dbReference>
<feature type="domain" description="Phospholipase C-beta C-terminal" evidence="2">
    <location>
        <begin position="2"/>
        <end position="67"/>
    </location>
</feature>
<evidence type="ECO:0000256" key="1">
    <source>
        <dbReference type="SAM" id="MobiDB-lite"/>
    </source>
</evidence>
<dbReference type="GO" id="GO:0016042">
    <property type="term" value="P:lipid catabolic process"/>
    <property type="evidence" value="ECO:0007669"/>
    <property type="project" value="InterPro"/>
</dbReference>
<proteinExistence type="predicted"/>